<evidence type="ECO:0000259" key="1">
    <source>
        <dbReference type="Pfam" id="PF18475"/>
    </source>
</evidence>
<dbReference type="InterPro" id="IPR041494">
    <property type="entry name" value="PIN7"/>
</dbReference>
<evidence type="ECO:0000313" key="2">
    <source>
        <dbReference type="EMBL" id="GGB99191.1"/>
    </source>
</evidence>
<dbReference type="AlphaFoldDB" id="A0A8J2UJS9"/>
<dbReference type="EMBL" id="BMCG01000001">
    <property type="protein sequence ID" value="GGB99191.1"/>
    <property type="molecule type" value="Genomic_DNA"/>
</dbReference>
<feature type="domain" description="PIN-like" evidence="1">
    <location>
        <begin position="7"/>
        <end position="107"/>
    </location>
</feature>
<dbReference type="Pfam" id="PF18475">
    <property type="entry name" value="PIN7"/>
    <property type="match status" value="1"/>
</dbReference>
<keyword evidence="3" id="KW-1185">Reference proteome</keyword>
<reference evidence="2" key="1">
    <citation type="journal article" date="2014" name="Int. J. Syst. Evol. Microbiol.">
        <title>Complete genome sequence of Corynebacterium casei LMG S-19264T (=DSM 44701T), isolated from a smear-ripened cheese.</title>
        <authorList>
            <consortium name="US DOE Joint Genome Institute (JGI-PGF)"/>
            <person name="Walter F."/>
            <person name="Albersmeier A."/>
            <person name="Kalinowski J."/>
            <person name="Ruckert C."/>
        </authorList>
    </citation>
    <scope>NUCLEOTIDE SEQUENCE</scope>
    <source>
        <strain evidence="2">CCM 7086</strain>
    </source>
</reference>
<gene>
    <name evidence="2" type="ORF">GCM10007205_05630</name>
</gene>
<proteinExistence type="predicted"/>
<accession>A0A8J2UJS9</accession>
<name>A0A8J2UJS9_9BURK</name>
<reference evidence="2" key="2">
    <citation type="submission" date="2020-09" db="EMBL/GenBank/DDBJ databases">
        <authorList>
            <person name="Sun Q."/>
            <person name="Sedlacek I."/>
        </authorList>
    </citation>
    <scope>NUCLEOTIDE SEQUENCE</scope>
    <source>
        <strain evidence="2">CCM 7086</strain>
    </source>
</reference>
<dbReference type="Proteomes" id="UP000620266">
    <property type="component" value="Unassembled WGS sequence"/>
</dbReference>
<sequence>MKTHYILIDFENVQPRFIDEVDAEHFRLLVFVGSTQSRLPYDVASAMQKLGERAQYIKISGIGPNALDFHIAFYIGRIAALDPQACFHIVSHDRGFDPLIAHLKELGIAADRVEAVADIHFIASGAADKTRERADAVWQRLAGNGTRPRTVRTLASSIAAQFQKSLDDAELAAIIELLVNDGRITINGTRLSYALP</sequence>
<dbReference type="RefSeq" id="WP_188394636.1">
    <property type="nucleotide sequence ID" value="NZ_BMCG01000001.1"/>
</dbReference>
<protein>
    <recommendedName>
        <fullName evidence="1">PIN-like domain-containing protein</fullName>
    </recommendedName>
</protein>
<evidence type="ECO:0000313" key="3">
    <source>
        <dbReference type="Proteomes" id="UP000620266"/>
    </source>
</evidence>
<comment type="caution">
    <text evidence="2">The sequence shown here is derived from an EMBL/GenBank/DDBJ whole genome shotgun (WGS) entry which is preliminary data.</text>
</comment>
<organism evidence="2 3">
    <name type="scientific">Oxalicibacterium flavum</name>
    <dbReference type="NCBI Taxonomy" id="179467"/>
    <lineage>
        <taxon>Bacteria</taxon>
        <taxon>Pseudomonadati</taxon>
        <taxon>Pseudomonadota</taxon>
        <taxon>Betaproteobacteria</taxon>
        <taxon>Burkholderiales</taxon>
        <taxon>Oxalobacteraceae</taxon>
        <taxon>Oxalicibacterium</taxon>
    </lineage>
</organism>